<comment type="caution">
    <text evidence="4">The sequence shown here is derived from an EMBL/GenBank/DDBJ whole genome shotgun (WGS) entry which is preliminary data.</text>
</comment>
<feature type="chain" id="PRO_5047225897" description="Aromatic ring-opening dioxygenase LigA" evidence="3">
    <location>
        <begin position="30"/>
        <end position="475"/>
    </location>
</feature>
<dbReference type="RefSeq" id="WP_031050022.1">
    <property type="nucleotide sequence ID" value="NZ_JBHSPX010000006.1"/>
</dbReference>
<organism evidence="4 5">
    <name type="scientific">Streptomyces ochraceiscleroticus</name>
    <dbReference type="NCBI Taxonomy" id="47761"/>
    <lineage>
        <taxon>Bacteria</taxon>
        <taxon>Bacillati</taxon>
        <taxon>Actinomycetota</taxon>
        <taxon>Actinomycetes</taxon>
        <taxon>Kitasatosporales</taxon>
        <taxon>Streptomycetaceae</taxon>
        <taxon>Streptomyces</taxon>
    </lineage>
</organism>
<evidence type="ECO:0000256" key="3">
    <source>
        <dbReference type="SAM" id="SignalP"/>
    </source>
</evidence>
<reference evidence="5" key="1">
    <citation type="journal article" date="2019" name="Int. J. Syst. Evol. Microbiol.">
        <title>The Global Catalogue of Microorganisms (GCM) 10K type strain sequencing project: providing services to taxonomists for standard genome sequencing and annotation.</title>
        <authorList>
            <consortium name="The Broad Institute Genomics Platform"/>
            <consortium name="The Broad Institute Genome Sequencing Center for Infectious Disease"/>
            <person name="Wu L."/>
            <person name="Ma J."/>
        </authorList>
    </citation>
    <scope>NUCLEOTIDE SEQUENCE [LARGE SCALE GENOMIC DNA]</scope>
    <source>
        <strain evidence="5">CGMCC 1.15180</strain>
    </source>
</reference>
<feature type="compositionally biased region" description="Low complexity" evidence="1">
    <location>
        <begin position="456"/>
        <end position="465"/>
    </location>
</feature>
<evidence type="ECO:0000313" key="4">
    <source>
        <dbReference type="EMBL" id="MFC6064990.1"/>
    </source>
</evidence>
<evidence type="ECO:0000256" key="2">
    <source>
        <dbReference type="SAM" id="Phobius"/>
    </source>
</evidence>
<protein>
    <recommendedName>
        <fullName evidence="6">Aromatic ring-opening dioxygenase LigA</fullName>
    </recommendedName>
</protein>
<keyword evidence="5" id="KW-1185">Reference proteome</keyword>
<keyword evidence="3" id="KW-0732">Signal</keyword>
<dbReference type="Proteomes" id="UP001596139">
    <property type="component" value="Unassembled WGS sequence"/>
</dbReference>
<feature type="region of interest" description="Disordered" evidence="1">
    <location>
        <begin position="37"/>
        <end position="61"/>
    </location>
</feature>
<feature type="signal peptide" evidence="3">
    <location>
        <begin position="1"/>
        <end position="29"/>
    </location>
</feature>
<accession>A0ABW1MMP0</accession>
<gene>
    <name evidence="4" type="ORF">ACFP4F_20920</name>
</gene>
<keyword evidence="2" id="KW-1133">Transmembrane helix</keyword>
<evidence type="ECO:0000313" key="5">
    <source>
        <dbReference type="Proteomes" id="UP001596139"/>
    </source>
</evidence>
<keyword evidence="2" id="KW-0472">Membrane</keyword>
<name>A0ABW1MMP0_9ACTN</name>
<sequence length="475" mass="49255">MVTRRTIRRGLAGPMALGVLAVLPGVATADAPPTYAPAPDAKPVEGKASTGSAPEIVPGTYTDSLKRGEKKLYALDLDGSSTAYVSAVAAPAPDTKVEDYTDGLTVSVQDSNGTTCGPDGDVRFHGGKTAYPIADYAARRIGSDLSECQQAGPYYVVVERPGDATSGPDSWPVELHYMTEPALTGAAPAEPGKGSWSSATPPPPTEGARKSVSGGTGFNDAASVGEGQWRDRIRPGETRFYRVPVDWGQQLNVSAELSSTARKPGTGISSFVPEALGLTAYNPARGLVSDESFKAYEGKQTAVRLFTAPVDYGNRFSDDDAVSPMRFAGWYYLEVSLNPDAAQFFKKGADLTLRVGLKGAAKPGPHYAEPAADFSVTSGDRDLAETGRAASEAERSGHLRTVGYAGIGVGAALLVGLGVWTARARRKAAITMAATGPAEGAPGGQGDRVPGQQPYGAQNGAQDAGQGFGSRPPRG</sequence>
<keyword evidence="2" id="KW-0812">Transmembrane</keyword>
<feature type="region of interest" description="Disordered" evidence="1">
    <location>
        <begin position="435"/>
        <end position="475"/>
    </location>
</feature>
<dbReference type="EMBL" id="JBHSPX010000006">
    <property type="protein sequence ID" value="MFC6064990.1"/>
    <property type="molecule type" value="Genomic_DNA"/>
</dbReference>
<proteinExistence type="predicted"/>
<feature type="region of interest" description="Disordered" evidence="1">
    <location>
        <begin position="184"/>
        <end position="229"/>
    </location>
</feature>
<evidence type="ECO:0008006" key="6">
    <source>
        <dbReference type="Google" id="ProtNLM"/>
    </source>
</evidence>
<feature type="transmembrane region" description="Helical" evidence="2">
    <location>
        <begin position="402"/>
        <end position="422"/>
    </location>
</feature>
<evidence type="ECO:0000256" key="1">
    <source>
        <dbReference type="SAM" id="MobiDB-lite"/>
    </source>
</evidence>